<dbReference type="VEuPathDB" id="FungiDB:AN5882"/>
<feature type="compositionally biased region" description="Basic and acidic residues" evidence="1">
    <location>
        <begin position="179"/>
        <end position="195"/>
    </location>
</feature>
<dbReference type="GeneID" id="2870724"/>
<feature type="region of interest" description="Disordered" evidence="1">
    <location>
        <begin position="626"/>
        <end position="708"/>
    </location>
</feature>
<reference evidence="4" key="1">
    <citation type="journal article" date="2005" name="Nature">
        <title>Sequencing of Aspergillus nidulans and comparative analysis with A. fumigatus and A. oryzae.</title>
        <authorList>
            <person name="Galagan J.E."/>
            <person name="Calvo S.E."/>
            <person name="Cuomo C."/>
            <person name="Ma L.J."/>
            <person name="Wortman J.R."/>
            <person name="Batzoglou S."/>
            <person name="Lee S.I."/>
            <person name="Basturkmen M."/>
            <person name="Spevak C.C."/>
            <person name="Clutterbuck J."/>
            <person name="Kapitonov V."/>
            <person name="Jurka J."/>
            <person name="Scazzocchio C."/>
            <person name="Farman M."/>
            <person name="Butler J."/>
            <person name="Purcell S."/>
            <person name="Harris S."/>
            <person name="Braus G.H."/>
            <person name="Draht O."/>
            <person name="Busch S."/>
            <person name="D'Enfert C."/>
            <person name="Bouchier C."/>
            <person name="Goldman G.H."/>
            <person name="Bell-Pedersen D."/>
            <person name="Griffiths-Jones S."/>
            <person name="Doonan J.H."/>
            <person name="Yu J."/>
            <person name="Vienken K."/>
            <person name="Pain A."/>
            <person name="Freitag M."/>
            <person name="Selker E.U."/>
            <person name="Archer D.B."/>
            <person name="Penalva M.A."/>
            <person name="Oakley B.R."/>
            <person name="Momany M."/>
            <person name="Tanaka T."/>
            <person name="Kumagai T."/>
            <person name="Asai K."/>
            <person name="Machida M."/>
            <person name="Nierman W.C."/>
            <person name="Denning D.W."/>
            <person name="Caddick M."/>
            <person name="Hynes M."/>
            <person name="Paoletti M."/>
            <person name="Fischer R."/>
            <person name="Miller B."/>
            <person name="Dyer P."/>
            <person name="Sachs M.S."/>
            <person name="Osmani S.A."/>
            <person name="Birren B.W."/>
        </authorList>
    </citation>
    <scope>NUCLEOTIDE SEQUENCE [LARGE SCALE GENOMIC DNA]</scope>
    <source>
        <strain evidence="4">FGSC A4 / ATCC 38163 / CBS 112.46 / NRRL 194 / M139</strain>
    </source>
</reference>
<dbReference type="Proteomes" id="UP000000560">
    <property type="component" value="Chromosome I"/>
</dbReference>
<feature type="compositionally biased region" description="Polar residues" evidence="1">
    <location>
        <begin position="45"/>
        <end position="66"/>
    </location>
</feature>
<feature type="region of interest" description="Disordered" evidence="1">
    <location>
        <begin position="728"/>
        <end position="758"/>
    </location>
</feature>
<dbReference type="HOGENOM" id="CLU_315909_0_0_1"/>
<feature type="compositionally biased region" description="Polar residues" evidence="1">
    <location>
        <begin position="85"/>
        <end position="94"/>
    </location>
</feature>
<keyword evidence="2" id="KW-0812">Transmembrane</keyword>
<evidence type="ECO:0000313" key="3">
    <source>
        <dbReference type="EMBL" id="CBF70644.1"/>
    </source>
</evidence>
<dbReference type="OMA" id="FLGCREI"/>
<feature type="compositionally biased region" description="Low complexity" evidence="1">
    <location>
        <begin position="213"/>
        <end position="257"/>
    </location>
</feature>
<feature type="compositionally biased region" description="Basic and acidic residues" evidence="1">
    <location>
        <begin position="22"/>
        <end position="31"/>
    </location>
</feature>
<evidence type="ECO:0000256" key="2">
    <source>
        <dbReference type="SAM" id="Phobius"/>
    </source>
</evidence>
<feature type="compositionally biased region" description="Basic and acidic residues" evidence="1">
    <location>
        <begin position="496"/>
        <end position="505"/>
    </location>
</feature>
<feature type="region of interest" description="Disordered" evidence="1">
    <location>
        <begin position="1"/>
        <end position="444"/>
    </location>
</feature>
<dbReference type="AlphaFoldDB" id="C8UZX1"/>
<evidence type="ECO:0000256" key="1">
    <source>
        <dbReference type="SAM" id="MobiDB-lite"/>
    </source>
</evidence>
<feature type="compositionally biased region" description="Basic and acidic residues" evidence="1">
    <location>
        <begin position="74"/>
        <end position="84"/>
    </location>
</feature>
<organism evidence="3 4">
    <name type="scientific">Emericella nidulans (strain FGSC A4 / ATCC 38163 / CBS 112.46 / NRRL 194 / M139)</name>
    <name type="common">Aspergillus nidulans</name>
    <dbReference type="NCBI Taxonomy" id="227321"/>
    <lineage>
        <taxon>Eukaryota</taxon>
        <taxon>Fungi</taxon>
        <taxon>Dikarya</taxon>
        <taxon>Ascomycota</taxon>
        <taxon>Pezizomycotina</taxon>
        <taxon>Eurotiomycetes</taxon>
        <taxon>Eurotiomycetidae</taxon>
        <taxon>Eurotiales</taxon>
        <taxon>Aspergillaceae</taxon>
        <taxon>Aspergillus</taxon>
        <taxon>Aspergillus subgen. Nidulantes</taxon>
    </lineage>
</organism>
<reference evidence="4" key="2">
    <citation type="journal article" date="2009" name="Fungal Genet. Biol.">
        <title>The 2008 update of the Aspergillus nidulans genome annotation: a community effort.</title>
        <authorList>
            <person name="Wortman J.R."/>
            <person name="Gilsenan J.M."/>
            <person name="Joardar V."/>
            <person name="Deegan J."/>
            <person name="Clutterbuck J."/>
            <person name="Andersen M.R."/>
            <person name="Archer D."/>
            <person name="Bencina M."/>
            <person name="Braus G."/>
            <person name="Coutinho P."/>
            <person name="von Dohren H."/>
            <person name="Doonan J."/>
            <person name="Driessen A.J."/>
            <person name="Durek P."/>
            <person name="Espeso E."/>
            <person name="Fekete E."/>
            <person name="Flipphi M."/>
            <person name="Estrada C.G."/>
            <person name="Geysens S."/>
            <person name="Goldman G."/>
            <person name="de Groot P.W."/>
            <person name="Hansen K."/>
            <person name="Harris S.D."/>
            <person name="Heinekamp T."/>
            <person name="Helmstaedt K."/>
            <person name="Henrissat B."/>
            <person name="Hofmann G."/>
            <person name="Homan T."/>
            <person name="Horio T."/>
            <person name="Horiuchi H."/>
            <person name="James S."/>
            <person name="Jones M."/>
            <person name="Karaffa L."/>
            <person name="Karanyi Z."/>
            <person name="Kato M."/>
            <person name="Keller N."/>
            <person name="Kelly D.E."/>
            <person name="Kiel J.A."/>
            <person name="Kim J.M."/>
            <person name="van der Klei I.J."/>
            <person name="Klis F.M."/>
            <person name="Kovalchuk A."/>
            <person name="Krasevec N."/>
            <person name="Kubicek C.P."/>
            <person name="Liu B."/>
            <person name="Maccabe A."/>
            <person name="Meyer V."/>
            <person name="Mirabito P."/>
            <person name="Miskei M."/>
            <person name="Mos M."/>
            <person name="Mullins J."/>
            <person name="Nelson D.R."/>
            <person name="Nielsen J."/>
            <person name="Oakley B.R."/>
            <person name="Osmani S.A."/>
            <person name="Pakula T."/>
            <person name="Paszewski A."/>
            <person name="Paulsen I."/>
            <person name="Pilsyk S."/>
            <person name="Pocsi I."/>
            <person name="Punt P.J."/>
            <person name="Ram A.F."/>
            <person name="Ren Q."/>
            <person name="Robellet X."/>
            <person name="Robson G."/>
            <person name="Seiboth B."/>
            <person name="van Solingen P."/>
            <person name="Specht T."/>
            <person name="Sun J."/>
            <person name="Taheri-Talesh N."/>
            <person name="Takeshita N."/>
            <person name="Ussery D."/>
            <person name="vanKuyk P.A."/>
            <person name="Visser H."/>
            <person name="van de Vondervoort P.J."/>
            <person name="de Vries R.P."/>
            <person name="Walton J."/>
            <person name="Xiang X."/>
            <person name="Xiong Y."/>
            <person name="Zeng A.P."/>
            <person name="Brandt B.W."/>
            <person name="Cornell M.J."/>
            <person name="van den Hondel C.A."/>
            <person name="Visser J."/>
            <person name="Oliver S.G."/>
            <person name="Turner G."/>
        </authorList>
    </citation>
    <scope>GENOME REANNOTATION</scope>
    <source>
        <strain evidence="4">FGSC A4 / ATCC 38163 / CBS 112.46 / NRRL 194 / M139</strain>
    </source>
</reference>
<dbReference type="RefSeq" id="XP_663486.2">
    <property type="nucleotide sequence ID" value="XM_658394.2"/>
</dbReference>
<dbReference type="KEGG" id="ani:ANIA_05882"/>
<accession>C8UZX1</accession>
<protein>
    <submittedName>
        <fullName evidence="3">NTP binding protein, putative (AFU_orthologue AFUA_2G11310)</fullName>
    </submittedName>
</protein>
<feature type="compositionally biased region" description="Polar residues" evidence="1">
    <location>
        <begin position="687"/>
        <end position="708"/>
    </location>
</feature>
<feature type="region of interest" description="Disordered" evidence="1">
    <location>
        <begin position="570"/>
        <end position="613"/>
    </location>
</feature>
<sequence>MATAFDLMNGHLLSLQTRPRRSKDAKLDADTKNSQNSPAELAIRSESTNCGADTSVPSPRSKTTPTKLPILKLNTDKDRREQKDTAAQGNQKGSEGSPGYESPKSLNQDRERYWRKVRDRVDKDTLSPHDNGKQKTSHKGAYRKIISLANSSRQELAKHRWKYSGGSSGEKLCTPETSSEVKVDNSQAEQKDGSRDSPLTEGGQCAEWKGRMNSSHSASSNGSGASSEKYKTGSTTTDSSYNSNSSVSPISGPSSSIRDWEDRFVVHMPSAREPNPPTLNVRQIAQYQRSIEKVQKEGGSMVDPDTLPSPREGSPEEQQKLPGHSRKRPAMLDGQDSRTSSSDQDADSELVFNPNHPRYYCPDEIGKRFSTIWEESSSSPKQKPPHTNPDGSFLGCKEINGPHDRNPDEILYFSTPERPKVVNIPPSRMPRVSKESRPAVMRRGKISKGESKLVLEEWEPISRNLKHAQCSKPSPSLLCREAQCQRLMTKKSTALEGKDEPDSTEKLAGSENHKPNSRADDVFIITPTITRTMVSMTDLRCHLPKPSGIREPVARSAGELITARARLPTNTKPLVSPSGLRRASQNSWEKSNAQSTVHSDPAHATNIPGGRQRIDIRVTAAEKPVPVDKPRGMRGFIRTPGIPRSSTETRIEQPRNKTSEIAAKSPPTKRVVYTPPRKSTPYHPEAENSQSENEAVSPASKKSGSQTHEAMMQAKIFDVAELDGHQLNDHGDNIAKPSLSNRSLKDKETRPESKERMSSESLHMFIDMIFLFVSQVQRFCSQLKANRGSKFVLFKLFVNSILGMLEHCLHVLRDGLAVISAYNATGAWPKTNDKDLTLLFTDLGQAVIYLVVLGFVAVVVARAVGFVILIGTWIMWFARPFALTFRTVLRVLSL</sequence>
<dbReference type="EMBL" id="BN001301">
    <property type="protein sequence ID" value="CBF70644.1"/>
    <property type="molecule type" value="Genomic_DNA"/>
</dbReference>
<feature type="region of interest" description="Disordered" evidence="1">
    <location>
        <begin position="491"/>
        <end position="519"/>
    </location>
</feature>
<keyword evidence="2" id="KW-1133">Transmembrane helix</keyword>
<feature type="compositionally biased region" description="Polar residues" evidence="1">
    <location>
        <begin position="278"/>
        <end position="289"/>
    </location>
</feature>
<proteinExistence type="predicted"/>
<feature type="compositionally biased region" description="Basic and acidic residues" evidence="1">
    <location>
        <begin position="107"/>
        <end position="133"/>
    </location>
</feature>
<name>C8UZX1_EMENI</name>
<feature type="transmembrane region" description="Helical" evidence="2">
    <location>
        <begin position="846"/>
        <end position="876"/>
    </location>
</feature>
<gene>
    <name evidence="3" type="ORF">ANIA_05882</name>
</gene>
<dbReference type="eggNOG" id="ENOG502TEVN">
    <property type="taxonomic scope" value="Eukaryota"/>
</dbReference>
<keyword evidence="2" id="KW-0472">Membrane</keyword>
<dbReference type="OrthoDB" id="5415055at2759"/>
<evidence type="ECO:0000313" key="4">
    <source>
        <dbReference type="Proteomes" id="UP000000560"/>
    </source>
</evidence>
<feature type="compositionally biased region" description="Basic and acidic residues" evidence="1">
    <location>
        <begin position="743"/>
        <end position="758"/>
    </location>
</feature>
<keyword evidence="4" id="KW-1185">Reference proteome</keyword>
<dbReference type="InParanoid" id="C8UZX1"/>
<feature type="compositionally biased region" description="Basic and acidic residues" evidence="1">
    <location>
        <begin position="647"/>
        <end position="658"/>
    </location>
</feature>
<feature type="compositionally biased region" description="Polar residues" evidence="1">
    <location>
        <begin position="583"/>
        <end position="598"/>
    </location>
</feature>